<dbReference type="InterPro" id="IPR025110">
    <property type="entry name" value="AMP-bd_C"/>
</dbReference>
<dbReference type="Gene3D" id="3.40.50.12820">
    <property type="match status" value="1"/>
</dbReference>
<dbReference type="RefSeq" id="WP_207833562.1">
    <property type="nucleotide sequence ID" value="NZ_CP088282.1"/>
</dbReference>
<name>A0ABS3MHC7_9BRAD</name>
<dbReference type="GO" id="GO:0016874">
    <property type="term" value="F:ligase activity"/>
    <property type="evidence" value="ECO:0007669"/>
    <property type="project" value="UniProtKB-KW"/>
</dbReference>
<evidence type="ECO:0000259" key="2">
    <source>
        <dbReference type="Pfam" id="PF00501"/>
    </source>
</evidence>
<dbReference type="Gene3D" id="3.30.300.30">
    <property type="match status" value="1"/>
</dbReference>
<dbReference type="InterPro" id="IPR045851">
    <property type="entry name" value="AMP-bd_C_sf"/>
</dbReference>
<reference evidence="4" key="1">
    <citation type="journal article" date="2021" name="Int. J. Syst. Evol. Microbiol.">
        <title>Bradyrhizobium septentrionale sp. nov. (sv. septentrionale) and Bradyrhizobium quebecense sp. nov. (sv. septentrionale) associated with legumes native to Canada possess rearranged symbiosis genes and numerous insertion sequences.</title>
        <authorList>
            <person name="Bromfield E.S.P."/>
            <person name="Cloutier S."/>
        </authorList>
    </citation>
    <scope>NUCLEOTIDE SEQUENCE</scope>
    <source>
        <strain evidence="4">12S5</strain>
    </source>
</reference>
<dbReference type="Gene3D" id="3.40.50.980">
    <property type="match status" value="1"/>
</dbReference>
<organism evidence="4 5">
    <name type="scientific">Bradyrhizobium quebecense</name>
    <dbReference type="NCBI Taxonomy" id="2748629"/>
    <lineage>
        <taxon>Bacteria</taxon>
        <taxon>Pseudomonadati</taxon>
        <taxon>Pseudomonadota</taxon>
        <taxon>Alphaproteobacteria</taxon>
        <taxon>Hyphomicrobiales</taxon>
        <taxon>Nitrobacteraceae</taxon>
        <taxon>Bradyrhizobium</taxon>
    </lineage>
</organism>
<dbReference type="CDD" id="cd05959">
    <property type="entry name" value="BCL_4HBCL"/>
    <property type="match status" value="1"/>
</dbReference>
<dbReference type="Pfam" id="PF00501">
    <property type="entry name" value="AMP-binding"/>
    <property type="match status" value="1"/>
</dbReference>
<evidence type="ECO:0000256" key="1">
    <source>
        <dbReference type="ARBA" id="ARBA00022598"/>
    </source>
</evidence>
<protein>
    <submittedName>
        <fullName evidence="4">Benzoate-CoA ligase family protein</fullName>
    </submittedName>
</protein>
<dbReference type="NCBIfam" id="TIGR02262">
    <property type="entry name" value="benz_CoA_lig"/>
    <property type="match status" value="1"/>
</dbReference>
<evidence type="ECO:0000313" key="5">
    <source>
        <dbReference type="Proteomes" id="UP000692816"/>
    </source>
</evidence>
<sequence length="515" mass="56349">MTTNAVPYNAVSWLLDRNVDEGRGDKVVFDDTVSQITYGQLQQQTRRVGNMLRRLGVRREERVAMIMLDTIDFPIVFLGAIRAGVVPVPLNTLLTAEQYAYILGDCRARVLFVSEALLPVVKDIIARMPDLEHVVVSGKDAHGHKKLSDEIARESDVFATVPTHADEPAFWLYSSGSTGMPKGVRHLHSNLAATAETYAKQVLGIREDDVGLSAAKLFFAYGLGNALTFPMSVGATTVLNSERPTPAVMFALMNKYHPSIFFGVPTLFAAMLNDEATKAQAAGNRLRVCTSAGEALPESVGNAWRARFGVDILDGVGSTELLHIFLSNAPGDIKYGSSGRPVPGYKVRLVNETGADVADGEVGELLVDAPSAGESYWNQRAKSRATFEGAWTRTGDKYTRDADGRYTFCGRADDMFKVSGIWVSPFEVESALITHPAVLEAAVVPEADPEGLLKPKAYVVLRPESSAAGLHEALKEHVKQKIGPWKYPRWIDVVDNLPKTATGKIQRFKLREHEH</sequence>
<feature type="domain" description="AMP-binding enzyme C-terminal" evidence="3">
    <location>
        <begin position="427"/>
        <end position="504"/>
    </location>
</feature>
<dbReference type="PANTHER" id="PTHR43352:SF1">
    <property type="entry name" value="ANTHRANILATE--COA LIGASE"/>
    <property type="match status" value="1"/>
</dbReference>
<proteinExistence type="predicted"/>
<dbReference type="EMBL" id="JAGEPA010000001">
    <property type="protein sequence ID" value="MBO1430861.1"/>
    <property type="molecule type" value="Genomic_DNA"/>
</dbReference>
<dbReference type="InterPro" id="IPR011957">
    <property type="entry name" value="Benz_CoA_lig"/>
</dbReference>
<dbReference type="SUPFAM" id="SSF56801">
    <property type="entry name" value="Acetyl-CoA synthetase-like"/>
    <property type="match status" value="1"/>
</dbReference>
<keyword evidence="1 4" id="KW-0436">Ligase</keyword>
<comment type="caution">
    <text evidence="4">The sequence shown here is derived from an EMBL/GenBank/DDBJ whole genome shotgun (WGS) entry which is preliminary data.</text>
</comment>
<dbReference type="Gene3D" id="2.30.38.10">
    <property type="entry name" value="Luciferase, Domain 3"/>
    <property type="match status" value="1"/>
</dbReference>
<dbReference type="Proteomes" id="UP000692816">
    <property type="component" value="Unassembled WGS sequence"/>
</dbReference>
<evidence type="ECO:0000313" key="4">
    <source>
        <dbReference type="EMBL" id="MBO1430861.1"/>
    </source>
</evidence>
<dbReference type="InterPro" id="IPR000873">
    <property type="entry name" value="AMP-dep_synth/lig_dom"/>
</dbReference>
<evidence type="ECO:0000259" key="3">
    <source>
        <dbReference type="Pfam" id="PF13193"/>
    </source>
</evidence>
<feature type="domain" description="AMP-dependent synthetase/ligase" evidence="2">
    <location>
        <begin position="21"/>
        <end position="377"/>
    </location>
</feature>
<gene>
    <name evidence="4" type="ORF">J4P68_15615</name>
</gene>
<dbReference type="PANTHER" id="PTHR43352">
    <property type="entry name" value="ACETYL-COA SYNTHETASE"/>
    <property type="match status" value="1"/>
</dbReference>
<dbReference type="Pfam" id="PF13193">
    <property type="entry name" value="AMP-binding_C"/>
    <property type="match status" value="1"/>
</dbReference>
<keyword evidence="5" id="KW-1185">Reference proteome</keyword>
<accession>A0ABS3MHC7</accession>